<dbReference type="RefSeq" id="WP_111317230.1">
    <property type="nucleotide sequence ID" value="NZ_QKZT01000004.1"/>
</dbReference>
<organism evidence="2 3">
    <name type="scientific">Algoriphagus chordae</name>
    <dbReference type="NCBI Taxonomy" id="237019"/>
    <lineage>
        <taxon>Bacteria</taxon>
        <taxon>Pseudomonadati</taxon>
        <taxon>Bacteroidota</taxon>
        <taxon>Cytophagia</taxon>
        <taxon>Cytophagales</taxon>
        <taxon>Cyclobacteriaceae</taxon>
        <taxon>Algoriphagus</taxon>
    </lineage>
</organism>
<proteinExistence type="predicted"/>
<gene>
    <name evidence="2" type="ORF">LV85_01148</name>
</gene>
<dbReference type="EMBL" id="QKZT01000004">
    <property type="protein sequence ID" value="PZX54810.1"/>
    <property type="molecule type" value="Genomic_DNA"/>
</dbReference>
<evidence type="ECO:0000313" key="3">
    <source>
        <dbReference type="Proteomes" id="UP000248882"/>
    </source>
</evidence>
<sequence>MKRRGFLWIFILLIISAILFYVWPWEDVDDLGELNPVPAPPKGSNKRFCKYKIKKVTCENPQYKVGQTICIECCKDEEDKEKRWPKSHEQSSTDICPRWIEFHITEANPCTIRAERITELCDVCTAQEAVAFFPCPVK</sequence>
<keyword evidence="1" id="KW-0812">Transmembrane</keyword>
<reference evidence="2 3" key="1">
    <citation type="submission" date="2018-06" db="EMBL/GenBank/DDBJ databases">
        <title>Genomic Encyclopedia of Archaeal and Bacterial Type Strains, Phase II (KMG-II): from individual species to whole genera.</title>
        <authorList>
            <person name="Goeker M."/>
        </authorList>
    </citation>
    <scope>NUCLEOTIDE SEQUENCE [LARGE SCALE GENOMIC DNA]</scope>
    <source>
        <strain evidence="2 3">DSM 19830</strain>
    </source>
</reference>
<keyword evidence="1" id="KW-1133">Transmembrane helix</keyword>
<keyword evidence="1" id="KW-0472">Membrane</keyword>
<accession>A0A2W7R8U0</accession>
<evidence type="ECO:0000256" key="1">
    <source>
        <dbReference type="SAM" id="Phobius"/>
    </source>
</evidence>
<keyword evidence="3" id="KW-1185">Reference proteome</keyword>
<name>A0A2W7R8U0_9BACT</name>
<protein>
    <submittedName>
        <fullName evidence="2">Uncharacterized protein</fullName>
    </submittedName>
</protein>
<feature type="transmembrane region" description="Helical" evidence="1">
    <location>
        <begin position="7"/>
        <end position="25"/>
    </location>
</feature>
<evidence type="ECO:0000313" key="2">
    <source>
        <dbReference type="EMBL" id="PZX54810.1"/>
    </source>
</evidence>
<comment type="caution">
    <text evidence="2">The sequence shown here is derived from an EMBL/GenBank/DDBJ whole genome shotgun (WGS) entry which is preliminary data.</text>
</comment>
<dbReference type="Proteomes" id="UP000248882">
    <property type="component" value="Unassembled WGS sequence"/>
</dbReference>
<dbReference type="AlphaFoldDB" id="A0A2W7R8U0"/>